<keyword evidence="3" id="KW-0813">Transport</keyword>
<evidence type="ECO:0000256" key="2">
    <source>
        <dbReference type="ARBA" id="ARBA00007613"/>
    </source>
</evidence>
<dbReference type="NCBIfam" id="TIGR01844">
    <property type="entry name" value="type_I_sec_TolC"/>
    <property type="match status" value="1"/>
</dbReference>
<feature type="coiled-coil region" evidence="8">
    <location>
        <begin position="318"/>
        <end position="345"/>
    </location>
</feature>
<feature type="region of interest" description="Disordered" evidence="9">
    <location>
        <begin position="444"/>
        <end position="467"/>
    </location>
</feature>
<keyword evidence="8" id="KW-0175">Coiled coil</keyword>
<dbReference type="InterPro" id="IPR003423">
    <property type="entry name" value="OMP_efflux"/>
</dbReference>
<evidence type="ECO:0000256" key="10">
    <source>
        <dbReference type="SAM" id="SignalP"/>
    </source>
</evidence>
<evidence type="ECO:0000256" key="6">
    <source>
        <dbReference type="ARBA" id="ARBA00023136"/>
    </source>
</evidence>
<evidence type="ECO:0000313" key="12">
    <source>
        <dbReference type="Proteomes" id="UP000011021"/>
    </source>
</evidence>
<evidence type="ECO:0000256" key="8">
    <source>
        <dbReference type="SAM" id="Coils"/>
    </source>
</evidence>
<evidence type="ECO:0000256" key="3">
    <source>
        <dbReference type="ARBA" id="ARBA00022448"/>
    </source>
</evidence>
<dbReference type="Gene3D" id="1.20.1600.10">
    <property type="entry name" value="Outer membrane efflux proteins (OEP)"/>
    <property type="match status" value="1"/>
</dbReference>
<comment type="subcellular location">
    <subcellularLocation>
        <location evidence="1">Cell outer membrane</location>
    </subcellularLocation>
</comment>
<dbReference type="AlphaFoldDB" id="E7RUA0"/>
<dbReference type="Proteomes" id="UP000011021">
    <property type="component" value="Unassembled WGS sequence"/>
</dbReference>
<name>E7RUA0_9BURK</name>
<protein>
    <submittedName>
        <fullName evidence="11">Type I secretion outer membrane protein, TolC family</fullName>
    </submittedName>
</protein>
<accession>E7RUA0</accession>
<dbReference type="HOGENOM" id="CLU_012817_0_2_4"/>
<keyword evidence="12" id="KW-1185">Reference proteome</keyword>
<dbReference type="SUPFAM" id="SSF56954">
    <property type="entry name" value="Outer membrane efflux proteins (OEP)"/>
    <property type="match status" value="1"/>
</dbReference>
<feature type="chain" id="PRO_5003224253" evidence="10">
    <location>
        <begin position="25"/>
        <end position="467"/>
    </location>
</feature>
<dbReference type="GO" id="GO:0015562">
    <property type="term" value="F:efflux transmembrane transporter activity"/>
    <property type="evidence" value="ECO:0007669"/>
    <property type="project" value="InterPro"/>
</dbReference>
<sequence>MIKTHRLTRLLLATLLLPALPAWATNLQEAFDAAQRQDPTVQAARLQVDIDNQQRKAARSRLRPSLGAELSTTNGQLHTNLFSRHYYDNRLAGINLSIPVYSPQDAARLQQAQVAELLAQSRLAQALQSLAEQVASSYFAVLSAQDALDVVEAQRHAIQEQFEAAREGFAAGNATITDQQEAQARLDLNRAQLAAARHALQGRQASFTQLTGLPADRLQRLAPDTRLPLAPAQSQAYWEDQARTRSFLVRQAEMGVQGARHGVDAARAGHYPTVTIGAQAGALNGQTNVTVGTQVHRSRDISAGVKVRIPLYAGGGLVAQERASVATLEQRESQLEAARRGAAQQVRDLYLALQSSMEQADALQAAVRSSQLALEANHEGYRAGVRVNIDVLNAQQQLFQARQNLASTRYAVLLNQLRLKAAIGALDDADIAAVDGYLKAPAGSSTATAPVSPGNGQPVKARPAAAR</sequence>
<dbReference type="STRING" id="887898.HMPREF0551_0066"/>
<keyword evidence="10" id="KW-0732">Signal</keyword>
<comment type="caution">
    <text evidence="11">The sequence shown here is derived from an EMBL/GenBank/DDBJ whole genome shotgun (WGS) entry which is preliminary data.</text>
</comment>
<dbReference type="GO" id="GO:1990281">
    <property type="term" value="C:efflux pump complex"/>
    <property type="evidence" value="ECO:0007669"/>
    <property type="project" value="TreeGrafter"/>
</dbReference>
<evidence type="ECO:0000256" key="5">
    <source>
        <dbReference type="ARBA" id="ARBA00022692"/>
    </source>
</evidence>
<organism evidence="11 12">
    <name type="scientific">Lautropia mirabilis ATCC 51599</name>
    <dbReference type="NCBI Taxonomy" id="887898"/>
    <lineage>
        <taxon>Bacteria</taxon>
        <taxon>Pseudomonadati</taxon>
        <taxon>Pseudomonadota</taxon>
        <taxon>Betaproteobacteria</taxon>
        <taxon>Burkholderiales</taxon>
        <taxon>Burkholderiaceae</taxon>
        <taxon>Lautropia</taxon>
    </lineage>
</organism>
<keyword evidence="7" id="KW-0998">Cell outer membrane</keyword>
<evidence type="ECO:0000256" key="9">
    <source>
        <dbReference type="SAM" id="MobiDB-lite"/>
    </source>
</evidence>
<dbReference type="PANTHER" id="PTHR30026">
    <property type="entry name" value="OUTER MEMBRANE PROTEIN TOLC"/>
    <property type="match status" value="1"/>
</dbReference>
<keyword evidence="6" id="KW-0472">Membrane</keyword>
<dbReference type="GO" id="GO:0015288">
    <property type="term" value="F:porin activity"/>
    <property type="evidence" value="ECO:0007669"/>
    <property type="project" value="TreeGrafter"/>
</dbReference>
<keyword evidence="4" id="KW-1134">Transmembrane beta strand</keyword>
<evidence type="ECO:0000256" key="7">
    <source>
        <dbReference type="ARBA" id="ARBA00023237"/>
    </source>
</evidence>
<dbReference type="GO" id="GO:0009279">
    <property type="term" value="C:cell outer membrane"/>
    <property type="evidence" value="ECO:0007669"/>
    <property type="project" value="UniProtKB-SubCell"/>
</dbReference>
<dbReference type="InterPro" id="IPR051906">
    <property type="entry name" value="TolC-like"/>
</dbReference>
<dbReference type="eggNOG" id="COG1538">
    <property type="taxonomic scope" value="Bacteria"/>
</dbReference>
<dbReference type="InterPro" id="IPR010130">
    <property type="entry name" value="T1SS_OMP_TolC"/>
</dbReference>
<dbReference type="Pfam" id="PF02321">
    <property type="entry name" value="OEP"/>
    <property type="match status" value="2"/>
</dbReference>
<dbReference type="RefSeq" id="WP_005671756.1">
    <property type="nucleotide sequence ID" value="NZ_CP146288.1"/>
</dbReference>
<dbReference type="PANTHER" id="PTHR30026:SF20">
    <property type="entry name" value="OUTER MEMBRANE PROTEIN TOLC"/>
    <property type="match status" value="1"/>
</dbReference>
<evidence type="ECO:0000313" key="11">
    <source>
        <dbReference type="EMBL" id="EFV95883.1"/>
    </source>
</evidence>
<evidence type="ECO:0000256" key="4">
    <source>
        <dbReference type="ARBA" id="ARBA00022452"/>
    </source>
</evidence>
<reference evidence="11 12" key="1">
    <citation type="submission" date="2010-12" db="EMBL/GenBank/DDBJ databases">
        <authorList>
            <person name="Muzny D."/>
            <person name="Qin X."/>
            <person name="Deng J."/>
            <person name="Jiang H."/>
            <person name="Liu Y."/>
            <person name="Qu J."/>
            <person name="Song X.-Z."/>
            <person name="Zhang L."/>
            <person name="Thornton R."/>
            <person name="Coyle M."/>
            <person name="Francisco L."/>
            <person name="Jackson L."/>
            <person name="Javaid M."/>
            <person name="Korchina V."/>
            <person name="Kovar C."/>
            <person name="Mata R."/>
            <person name="Mathew T."/>
            <person name="Ngo R."/>
            <person name="Nguyen L."/>
            <person name="Nguyen N."/>
            <person name="Okwuonu G."/>
            <person name="Ongeri F."/>
            <person name="Pham C."/>
            <person name="Simmons D."/>
            <person name="Wilczek-Boney K."/>
            <person name="Hale W."/>
            <person name="Jakkamsetti A."/>
            <person name="Pham P."/>
            <person name="Ruth R."/>
            <person name="San Lucas F."/>
            <person name="Warren J."/>
            <person name="Zhang J."/>
            <person name="Zhao Z."/>
            <person name="Zhou C."/>
            <person name="Zhu D."/>
            <person name="Lee S."/>
            <person name="Bess C."/>
            <person name="Blankenburg K."/>
            <person name="Forbes L."/>
            <person name="Fu Q."/>
            <person name="Gubbala S."/>
            <person name="Hirani K."/>
            <person name="Jayaseelan J.C."/>
            <person name="Lara F."/>
            <person name="Munidasa M."/>
            <person name="Palculict T."/>
            <person name="Patil S."/>
            <person name="Pu L.-L."/>
            <person name="Saada N."/>
            <person name="Tang L."/>
            <person name="Weissenberger G."/>
            <person name="Zhu Y."/>
            <person name="Hemphill L."/>
            <person name="Shang Y."/>
            <person name="Youmans B."/>
            <person name="Ayvaz T."/>
            <person name="Ross M."/>
            <person name="Santibanez J."/>
            <person name="Aqrawi P."/>
            <person name="Gross S."/>
            <person name="Joshi V."/>
            <person name="Fowler G."/>
            <person name="Nazareth L."/>
            <person name="Reid J."/>
            <person name="Worley K."/>
            <person name="Petrosino J."/>
            <person name="Highlander S."/>
            <person name="Gibbs R."/>
        </authorList>
    </citation>
    <scope>NUCLEOTIDE SEQUENCE [LARGE SCALE GENOMIC DNA]</scope>
    <source>
        <strain evidence="11 12">ATCC 51599</strain>
    </source>
</reference>
<evidence type="ECO:0000256" key="1">
    <source>
        <dbReference type="ARBA" id="ARBA00004442"/>
    </source>
</evidence>
<feature type="signal peptide" evidence="10">
    <location>
        <begin position="1"/>
        <end position="24"/>
    </location>
</feature>
<comment type="similarity">
    <text evidence="2">Belongs to the outer membrane factor (OMF) (TC 1.B.17) family.</text>
</comment>
<keyword evidence="5" id="KW-0812">Transmembrane</keyword>
<dbReference type="EMBL" id="AEQP01000001">
    <property type="protein sequence ID" value="EFV95883.1"/>
    <property type="molecule type" value="Genomic_DNA"/>
</dbReference>
<proteinExistence type="inferred from homology"/>
<gene>
    <name evidence="11" type="ORF">HMPREF0551_0066</name>
</gene>